<gene>
    <name evidence="3" type="ORF">E1301_Tti020839</name>
</gene>
<feature type="compositionally biased region" description="Basic and acidic residues" evidence="1">
    <location>
        <begin position="59"/>
        <end position="70"/>
    </location>
</feature>
<dbReference type="OrthoDB" id="9421103at2759"/>
<evidence type="ECO:0000259" key="2">
    <source>
        <dbReference type="Pfam" id="PF15317"/>
    </source>
</evidence>
<organism evidence="3 4">
    <name type="scientific">Triplophysa tibetana</name>
    <dbReference type="NCBI Taxonomy" id="1572043"/>
    <lineage>
        <taxon>Eukaryota</taxon>
        <taxon>Metazoa</taxon>
        <taxon>Chordata</taxon>
        <taxon>Craniata</taxon>
        <taxon>Vertebrata</taxon>
        <taxon>Euteleostomi</taxon>
        <taxon>Actinopterygii</taxon>
        <taxon>Neopterygii</taxon>
        <taxon>Teleostei</taxon>
        <taxon>Ostariophysi</taxon>
        <taxon>Cypriniformes</taxon>
        <taxon>Nemacheilidae</taxon>
        <taxon>Triplophysa</taxon>
    </lineage>
</organism>
<dbReference type="Proteomes" id="UP000324632">
    <property type="component" value="Chromosome 8"/>
</dbReference>
<sequence length="117" mass="12872">MTDIMNNPEHSREDFTVGATGEQGVSFQIFPDTKERPPKLSKRLPSIVVEPTDGEVESGELRWPPDDLRTTDPASHTHTPSQEITQMSDSPTQLTHSTSADEVKCSDLETSGPAEHD</sequence>
<dbReference type="PANTHER" id="PTHR14987">
    <property type="entry name" value="PROTEIN LBH-RELATED"/>
    <property type="match status" value="1"/>
</dbReference>
<dbReference type="Pfam" id="PF15317">
    <property type="entry name" value="Lbh"/>
    <property type="match status" value="1"/>
</dbReference>
<dbReference type="AlphaFoldDB" id="A0A5A9P6X8"/>
<evidence type="ECO:0000313" key="4">
    <source>
        <dbReference type="Proteomes" id="UP000324632"/>
    </source>
</evidence>
<name>A0A5A9P6X8_9TELE</name>
<dbReference type="InterPro" id="IPR038990">
    <property type="entry name" value="LBH_dom"/>
</dbReference>
<proteinExistence type="predicted"/>
<evidence type="ECO:0000313" key="3">
    <source>
        <dbReference type="EMBL" id="KAA0717708.1"/>
    </source>
</evidence>
<reference evidence="3 4" key="1">
    <citation type="journal article" date="2019" name="Mol. Ecol. Resour.">
        <title>Chromosome-level genome assembly of Triplophysa tibetana, a fish adapted to the harsh high-altitude environment of the Tibetan Plateau.</title>
        <authorList>
            <person name="Yang X."/>
            <person name="Liu H."/>
            <person name="Ma Z."/>
            <person name="Zou Y."/>
            <person name="Zou M."/>
            <person name="Mao Y."/>
            <person name="Li X."/>
            <person name="Wang H."/>
            <person name="Chen T."/>
            <person name="Wang W."/>
            <person name="Yang R."/>
        </authorList>
    </citation>
    <scope>NUCLEOTIDE SEQUENCE [LARGE SCALE GENOMIC DNA]</scope>
    <source>
        <strain evidence="3">TTIB1903HZAU</strain>
        <tissue evidence="3">Muscle</tissue>
    </source>
</reference>
<dbReference type="InterPro" id="IPR042945">
    <property type="entry name" value="LBH_dom_prot"/>
</dbReference>
<keyword evidence="4" id="KW-1185">Reference proteome</keyword>
<protein>
    <submittedName>
        <fullName evidence="3">Protein LBH</fullName>
    </submittedName>
</protein>
<feature type="compositionally biased region" description="Polar residues" evidence="1">
    <location>
        <begin position="72"/>
        <end position="98"/>
    </location>
</feature>
<dbReference type="PANTHER" id="PTHR14987:SF3">
    <property type="entry name" value="LBH DOMAIN-CONTAINING PROTEIN 2"/>
    <property type="match status" value="1"/>
</dbReference>
<feature type="domain" description="LBH" evidence="2">
    <location>
        <begin position="1"/>
        <end position="72"/>
    </location>
</feature>
<accession>A0A5A9P6X8</accession>
<comment type="caution">
    <text evidence="3">The sequence shown here is derived from an EMBL/GenBank/DDBJ whole genome shotgun (WGS) entry which is preliminary data.</text>
</comment>
<dbReference type="EMBL" id="SOYY01000008">
    <property type="protein sequence ID" value="KAA0717708.1"/>
    <property type="molecule type" value="Genomic_DNA"/>
</dbReference>
<feature type="region of interest" description="Disordered" evidence="1">
    <location>
        <begin position="1"/>
        <end position="117"/>
    </location>
</feature>
<evidence type="ECO:0000256" key="1">
    <source>
        <dbReference type="SAM" id="MobiDB-lite"/>
    </source>
</evidence>